<gene>
    <name evidence="8" type="ORF">PV04_00741</name>
</gene>
<feature type="region of interest" description="Disordered" evidence="6">
    <location>
        <begin position="94"/>
        <end position="117"/>
    </location>
</feature>
<comment type="subcellular location">
    <subcellularLocation>
        <location evidence="1">Nucleus</location>
    </subcellularLocation>
</comment>
<dbReference type="PANTHER" id="PTHR13946">
    <property type="entry name" value="DNA-DIRECTED RNA POLYMERASE I,II,III"/>
    <property type="match status" value="1"/>
</dbReference>
<dbReference type="GO" id="GO:0046983">
    <property type="term" value="F:protein dimerization activity"/>
    <property type="evidence" value="ECO:0007669"/>
    <property type="project" value="InterPro"/>
</dbReference>
<evidence type="ECO:0000259" key="7">
    <source>
        <dbReference type="Pfam" id="PF13656"/>
    </source>
</evidence>
<dbReference type="Proteomes" id="UP000054266">
    <property type="component" value="Unassembled WGS sequence"/>
</dbReference>
<dbReference type="PANTHER" id="PTHR13946:SF16">
    <property type="entry name" value="DNA-DIRECTED RNA POLYMERASE II SUBUNIT RPB11"/>
    <property type="match status" value="1"/>
</dbReference>
<accession>A0A0D2FVT1</accession>
<evidence type="ECO:0000256" key="6">
    <source>
        <dbReference type="SAM" id="MobiDB-lite"/>
    </source>
</evidence>
<keyword evidence="9" id="KW-1185">Reference proteome</keyword>
<name>A0A0D2FVT1_9EURO</name>
<evidence type="ECO:0000256" key="4">
    <source>
        <dbReference type="ARBA" id="ARBA00023242"/>
    </source>
</evidence>
<dbReference type="GO" id="GO:0006366">
    <property type="term" value="P:transcription by RNA polymerase II"/>
    <property type="evidence" value="ECO:0007669"/>
    <property type="project" value="InterPro"/>
</dbReference>
<dbReference type="GO" id="GO:0005665">
    <property type="term" value="C:RNA polymerase II, core complex"/>
    <property type="evidence" value="ECO:0007669"/>
    <property type="project" value="InterPro"/>
</dbReference>
<dbReference type="InterPro" id="IPR022905">
    <property type="entry name" value="Rpo11-like"/>
</dbReference>
<dbReference type="Gene3D" id="3.30.1360.10">
    <property type="entry name" value="RNA polymerase, RBP11-like subunit"/>
    <property type="match status" value="1"/>
</dbReference>
<dbReference type="InterPro" id="IPR009025">
    <property type="entry name" value="RBP11-like_dimer"/>
</dbReference>
<keyword evidence="2" id="KW-0240">DNA-directed RNA polymerase</keyword>
<keyword evidence="4" id="KW-0539">Nucleus</keyword>
<evidence type="ECO:0000256" key="2">
    <source>
        <dbReference type="ARBA" id="ARBA00022478"/>
    </source>
</evidence>
<evidence type="ECO:0000256" key="1">
    <source>
        <dbReference type="ARBA" id="ARBA00004123"/>
    </source>
</evidence>
<dbReference type="PROSITE" id="PS01154">
    <property type="entry name" value="RNA_POL_L_13KD"/>
    <property type="match status" value="1"/>
</dbReference>
<sequence length="270" mass="29871">MSETPDDQGMGPEQTTVSGHSSSPRKIAFVLPPRRVSSVTLVQFHQRVWSDHPRNELVGGVNSGVDTNGANLPAANEDTNSKVTAKDIVDIEHTEIEDTGQPPSPPRTSNLDRGRGGLPADGKAWRNFPGNQKGVRLHCWANGIDHTAINISDSTESFLLGDGEKKIEEKIDTRTPNTTIFTFNKEDHTLANLLRDKLLKNSHVTFAAYRIPHPLFANFELRVQTDGEITPKEAVLASSRDLVQDLNNLKTNFTREYELRKMVGGAQNEQ</sequence>
<dbReference type="SUPFAM" id="SSF55257">
    <property type="entry name" value="RBP11-like subunits of RNA polymerase"/>
    <property type="match status" value="1"/>
</dbReference>
<evidence type="ECO:0000313" key="9">
    <source>
        <dbReference type="Proteomes" id="UP000054266"/>
    </source>
</evidence>
<dbReference type="InterPro" id="IPR008193">
    <property type="entry name" value="RNA_pol_Rpb11_13-16kDa_CS"/>
</dbReference>
<evidence type="ECO:0000256" key="3">
    <source>
        <dbReference type="ARBA" id="ARBA00023163"/>
    </source>
</evidence>
<dbReference type="GO" id="GO:0003899">
    <property type="term" value="F:DNA-directed RNA polymerase activity"/>
    <property type="evidence" value="ECO:0007669"/>
    <property type="project" value="InterPro"/>
</dbReference>
<protein>
    <recommendedName>
        <fullName evidence="7">DNA-directed RNA polymerase RBP11-like dimerisation domain-containing protein</fullName>
    </recommendedName>
</protein>
<evidence type="ECO:0000256" key="5">
    <source>
        <dbReference type="ARBA" id="ARBA00025751"/>
    </source>
</evidence>
<dbReference type="Pfam" id="PF13656">
    <property type="entry name" value="RNA_pol_L_2"/>
    <property type="match status" value="1"/>
</dbReference>
<dbReference type="InterPro" id="IPR037685">
    <property type="entry name" value="RBP11"/>
</dbReference>
<proteinExistence type="inferred from homology"/>
<feature type="compositionally biased region" description="Polar residues" evidence="6">
    <location>
        <begin position="13"/>
        <end position="24"/>
    </location>
</feature>
<evidence type="ECO:0000313" key="8">
    <source>
        <dbReference type="EMBL" id="KIW72558.1"/>
    </source>
</evidence>
<dbReference type="InterPro" id="IPR036603">
    <property type="entry name" value="RBP11-like"/>
</dbReference>
<keyword evidence="3" id="KW-0804">Transcription</keyword>
<feature type="region of interest" description="Disordered" evidence="6">
    <location>
        <begin position="1"/>
        <end position="26"/>
    </location>
</feature>
<dbReference type="EMBL" id="KN846956">
    <property type="protein sequence ID" value="KIW72558.1"/>
    <property type="molecule type" value="Genomic_DNA"/>
</dbReference>
<reference evidence="8 9" key="1">
    <citation type="submission" date="2015-01" db="EMBL/GenBank/DDBJ databases">
        <title>The Genome Sequence of Capronia semiimmersa CBS27337.</title>
        <authorList>
            <consortium name="The Broad Institute Genomics Platform"/>
            <person name="Cuomo C."/>
            <person name="de Hoog S."/>
            <person name="Gorbushina A."/>
            <person name="Stielow B."/>
            <person name="Teixiera M."/>
            <person name="Abouelleil A."/>
            <person name="Chapman S.B."/>
            <person name="Priest M."/>
            <person name="Young S.K."/>
            <person name="Wortman J."/>
            <person name="Nusbaum C."/>
            <person name="Birren B."/>
        </authorList>
    </citation>
    <scope>NUCLEOTIDE SEQUENCE [LARGE SCALE GENOMIC DNA]</scope>
    <source>
        <strain evidence="8 9">CBS 27337</strain>
    </source>
</reference>
<dbReference type="CDD" id="cd06926">
    <property type="entry name" value="RNAP_II_RPB11"/>
    <property type="match status" value="1"/>
</dbReference>
<comment type="similarity">
    <text evidence="5">Belongs to the archaeal Rpo11/eukaryotic RPB11/RPC19 RNA polymerase subunit family.</text>
</comment>
<dbReference type="GO" id="GO:0003677">
    <property type="term" value="F:DNA binding"/>
    <property type="evidence" value="ECO:0007669"/>
    <property type="project" value="InterPro"/>
</dbReference>
<feature type="domain" description="DNA-directed RNA polymerase RBP11-like dimerisation" evidence="7">
    <location>
        <begin position="180"/>
        <end position="251"/>
    </location>
</feature>
<dbReference type="HOGENOM" id="CLU_090381_0_0_1"/>
<organism evidence="8 9">
    <name type="scientific">Phialophora macrospora</name>
    <dbReference type="NCBI Taxonomy" id="1851006"/>
    <lineage>
        <taxon>Eukaryota</taxon>
        <taxon>Fungi</taxon>
        <taxon>Dikarya</taxon>
        <taxon>Ascomycota</taxon>
        <taxon>Pezizomycotina</taxon>
        <taxon>Eurotiomycetes</taxon>
        <taxon>Chaetothyriomycetidae</taxon>
        <taxon>Chaetothyriales</taxon>
        <taxon>Herpotrichiellaceae</taxon>
        <taxon>Phialophora</taxon>
    </lineage>
</organism>
<dbReference type="STRING" id="5601.A0A0D2FVT1"/>
<dbReference type="AlphaFoldDB" id="A0A0D2FVT1"/>
<dbReference type="HAMAP" id="MF_00261">
    <property type="entry name" value="RNApol_arch_Rpo11"/>
    <property type="match status" value="1"/>
</dbReference>